<keyword evidence="2" id="KW-1185">Reference proteome</keyword>
<dbReference type="RefSeq" id="WP_123151936.1">
    <property type="nucleotide sequence ID" value="NZ_FUIG01000103.1"/>
</dbReference>
<evidence type="ECO:0000313" key="2">
    <source>
        <dbReference type="Proteomes" id="UP000245698"/>
    </source>
</evidence>
<gene>
    <name evidence="1" type="ORF">BQ8482_90199</name>
</gene>
<accession>A0A2P9AXB9</accession>
<proteinExistence type="predicted"/>
<dbReference type="Proteomes" id="UP000245698">
    <property type="component" value="Unassembled WGS sequence"/>
</dbReference>
<reference evidence="2" key="1">
    <citation type="submission" date="2016-12" db="EMBL/GenBank/DDBJ databases">
        <authorList>
            <person name="Brunel B."/>
        </authorList>
    </citation>
    <scope>NUCLEOTIDE SEQUENCE [LARGE SCALE GENOMIC DNA]</scope>
</reference>
<organism evidence="1 2">
    <name type="scientific">Mesorhizobium delmotii</name>
    <dbReference type="NCBI Taxonomy" id="1631247"/>
    <lineage>
        <taxon>Bacteria</taxon>
        <taxon>Pseudomonadati</taxon>
        <taxon>Pseudomonadota</taxon>
        <taxon>Alphaproteobacteria</taxon>
        <taxon>Hyphomicrobiales</taxon>
        <taxon>Phyllobacteriaceae</taxon>
        <taxon>Mesorhizobium</taxon>
    </lineage>
</organism>
<dbReference type="EMBL" id="FUIG01000103">
    <property type="protein sequence ID" value="SJM35824.1"/>
    <property type="molecule type" value="Genomic_DNA"/>
</dbReference>
<evidence type="ECO:0000313" key="1">
    <source>
        <dbReference type="EMBL" id="SJM35824.1"/>
    </source>
</evidence>
<protein>
    <submittedName>
        <fullName evidence="1">Uncharacterized protein</fullName>
    </submittedName>
</protein>
<dbReference type="AlphaFoldDB" id="A0A2P9AXB9"/>
<name>A0A2P9AXB9_9HYPH</name>
<sequence length="299" mass="33486">MVEGEFHVVAHCPSCGVPADAWLTEVPAPDLTAESASDAIATGDIEIECETCGNVFPVTITAHLTGWEAHLTDDPKTKAEFEQLDYSYDDWLEEMEPEPHPRAIFNQAISDWTSLLHLVGDKRSGAAGINRMLLVQLFSIIEAYLSDAVIKLAFEDRAVAKAIVEWHPDLKVEQVSLTTVASQPNLVRDMVVAQLRKKTQFHRFEFLNGMLRAAIGHRLLPGDKVKRDLILQSVQSRHHCVHRNGRDVDGKILDSVTVDYLDRLARCFMETVERLATAIDEIEAKRPSPLSEDLLAIQW</sequence>